<reference evidence="2" key="2">
    <citation type="submission" date="2025-08" db="UniProtKB">
        <authorList>
            <consortium name="Ensembl"/>
        </authorList>
    </citation>
    <scope>IDENTIFICATION</scope>
</reference>
<reference evidence="2" key="3">
    <citation type="submission" date="2025-09" db="UniProtKB">
        <authorList>
            <consortium name="Ensembl"/>
        </authorList>
    </citation>
    <scope>IDENTIFICATION</scope>
</reference>
<reference evidence="2 3" key="1">
    <citation type="journal article" date="2011" name="Proc. Natl. Acad. Sci. U.S.A.">
        <title>Genetic diversity and population structure of the endangered marsupial Sarcophilus harrisii (Tasmanian devil).</title>
        <authorList>
            <person name="Miller W."/>
            <person name="Hayes V.M."/>
            <person name="Ratan A."/>
            <person name="Petersen D.C."/>
            <person name="Wittekindt N.E."/>
            <person name="Miller J."/>
            <person name="Walenz B."/>
            <person name="Knight J."/>
            <person name="Qi J."/>
            <person name="Zhao F."/>
            <person name="Wang Q."/>
            <person name="Bedoya-Reina O.C."/>
            <person name="Katiyar N."/>
            <person name="Tomsho L.P."/>
            <person name="Kasson L.M."/>
            <person name="Hardie R.A."/>
            <person name="Woodbridge P."/>
            <person name="Tindall E.A."/>
            <person name="Bertelsen M.F."/>
            <person name="Dixon D."/>
            <person name="Pyecroft S."/>
            <person name="Helgen K.M."/>
            <person name="Lesk A.M."/>
            <person name="Pringle T.H."/>
            <person name="Patterson N."/>
            <person name="Zhang Y."/>
            <person name="Kreiss A."/>
            <person name="Woods G.M."/>
            <person name="Jones M.E."/>
            <person name="Schuster S.C."/>
        </authorList>
    </citation>
    <scope>NUCLEOTIDE SEQUENCE [LARGE SCALE GENOMIC DNA]</scope>
</reference>
<dbReference type="AlphaFoldDB" id="A0A7N4NL14"/>
<protein>
    <submittedName>
        <fullName evidence="2">Uncharacterized protein</fullName>
    </submittedName>
</protein>
<dbReference type="GeneTree" id="ENSGT00940000173398"/>
<organism evidence="2 3">
    <name type="scientific">Sarcophilus harrisii</name>
    <name type="common">Tasmanian devil</name>
    <name type="synonym">Sarcophilus laniarius</name>
    <dbReference type="NCBI Taxonomy" id="9305"/>
    <lineage>
        <taxon>Eukaryota</taxon>
        <taxon>Metazoa</taxon>
        <taxon>Chordata</taxon>
        <taxon>Craniata</taxon>
        <taxon>Vertebrata</taxon>
        <taxon>Euteleostomi</taxon>
        <taxon>Mammalia</taxon>
        <taxon>Metatheria</taxon>
        <taxon>Dasyuromorphia</taxon>
        <taxon>Dasyuridae</taxon>
        <taxon>Sarcophilus</taxon>
    </lineage>
</organism>
<dbReference type="Gene3D" id="1.25.40.180">
    <property type="match status" value="1"/>
</dbReference>
<evidence type="ECO:0000313" key="3">
    <source>
        <dbReference type="Proteomes" id="UP000007648"/>
    </source>
</evidence>
<feature type="region of interest" description="Disordered" evidence="1">
    <location>
        <begin position="1"/>
        <end position="25"/>
    </location>
</feature>
<dbReference type="InParanoid" id="A0A7N4NL14"/>
<evidence type="ECO:0000313" key="2">
    <source>
        <dbReference type="Ensembl" id="ENSSHAP00000024388.1"/>
    </source>
</evidence>
<keyword evidence="3" id="KW-1185">Reference proteome</keyword>
<sequence>MSRRRRGRRTDENDEQPPKRKRTLLSTEIEDRIESLIGRAGEKSTFSLQSNLEGSAGVLEADLPTHKSEILRILFIYIYKKK</sequence>
<accession>A0A7N4NL14</accession>
<dbReference type="Proteomes" id="UP000007648">
    <property type="component" value="Unassembled WGS sequence"/>
</dbReference>
<name>A0A7N4NL14_SARHA</name>
<evidence type="ECO:0000256" key="1">
    <source>
        <dbReference type="SAM" id="MobiDB-lite"/>
    </source>
</evidence>
<dbReference type="Ensembl" id="ENSSHAT00000046653.1">
    <property type="protein sequence ID" value="ENSSHAP00000024388.1"/>
    <property type="gene ID" value="ENSSHAG00000023979.1"/>
</dbReference>
<proteinExistence type="predicted"/>